<sequence length="201" mass="23794">MPPEKLHLILTTWPFMKWGVNIIGMMPIAQGQRVFMLAATDYFTKWVKVEAYAQVRDREVKSFIWKNVICRFGVPKEIVTDNDSQFISLEFQNFCNKWGILLSFSTPRYPQSNGKVESTNKTVVASLKKRLDKAKRRWEDELPGMLWAHRTTIKTSIRETPFSLTYRTEEVIPVEARLQPQDFNTQWMLKTRKIWLTRLIY</sequence>
<protein>
    <recommendedName>
        <fullName evidence="1">Integrase catalytic domain-containing protein</fullName>
    </recommendedName>
</protein>
<dbReference type="PROSITE" id="PS50994">
    <property type="entry name" value="INTEGRASE"/>
    <property type="match status" value="1"/>
</dbReference>
<dbReference type="GO" id="GO:0015074">
    <property type="term" value="P:DNA integration"/>
    <property type="evidence" value="ECO:0007669"/>
    <property type="project" value="InterPro"/>
</dbReference>
<evidence type="ECO:0000259" key="1">
    <source>
        <dbReference type="PROSITE" id="PS50994"/>
    </source>
</evidence>
<dbReference type="PANTHER" id="PTHR37984">
    <property type="entry name" value="PROTEIN CBG26694"/>
    <property type="match status" value="1"/>
</dbReference>
<dbReference type="GO" id="GO:0003676">
    <property type="term" value="F:nucleic acid binding"/>
    <property type="evidence" value="ECO:0007669"/>
    <property type="project" value="InterPro"/>
</dbReference>
<feature type="domain" description="Integrase catalytic" evidence="1">
    <location>
        <begin position="10"/>
        <end position="169"/>
    </location>
</feature>
<dbReference type="EnsemblPlants" id="evm.model.05.448">
    <property type="protein sequence ID" value="cds.evm.model.05.448"/>
    <property type="gene ID" value="evm.TU.05.448"/>
</dbReference>
<dbReference type="OMA" id="EVILFAH"/>
<dbReference type="InterPro" id="IPR036397">
    <property type="entry name" value="RNaseH_sf"/>
</dbReference>
<dbReference type="AlphaFoldDB" id="A0A803PQG1"/>
<reference evidence="2" key="1">
    <citation type="submission" date="2018-11" db="EMBL/GenBank/DDBJ databases">
        <authorList>
            <person name="Grassa J C."/>
        </authorList>
    </citation>
    <scope>NUCLEOTIDE SEQUENCE [LARGE SCALE GENOMIC DNA]</scope>
</reference>
<dbReference type="Proteomes" id="UP000596661">
    <property type="component" value="Chromosome 5"/>
</dbReference>
<name>A0A803PQG1_CANSA</name>
<evidence type="ECO:0000313" key="3">
    <source>
        <dbReference type="Proteomes" id="UP000596661"/>
    </source>
</evidence>
<dbReference type="InterPro" id="IPR001584">
    <property type="entry name" value="Integrase_cat-core"/>
</dbReference>
<dbReference type="InterPro" id="IPR050951">
    <property type="entry name" value="Retrovirus_Pol_polyprotein"/>
</dbReference>
<dbReference type="InterPro" id="IPR012337">
    <property type="entry name" value="RNaseH-like_sf"/>
</dbReference>
<accession>A0A803PQG1</accession>
<keyword evidence="3" id="KW-1185">Reference proteome</keyword>
<dbReference type="PANTHER" id="PTHR37984:SF5">
    <property type="entry name" value="PROTEIN NYNRIN-LIKE"/>
    <property type="match status" value="1"/>
</dbReference>
<dbReference type="SUPFAM" id="SSF53098">
    <property type="entry name" value="Ribonuclease H-like"/>
    <property type="match status" value="1"/>
</dbReference>
<dbReference type="EMBL" id="UZAU01000425">
    <property type="status" value="NOT_ANNOTATED_CDS"/>
    <property type="molecule type" value="Genomic_DNA"/>
</dbReference>
<dbReference type="Pfam" id="PF00665">
    <property type="entry name" value="rve"/>
    <property type="match status" value="1"/>
</dbReference>
<proteinExistence type="predicted"/>
<dbReference type="Gramene" id="evm.model.05.448">
    <property type="protein sequence ID" value="cds.evm.model.05.448"/>
    <property type="gene ID" value="evm.TU.05.448"/>
</dbReference>
<reference evidence="2" key="2">
    <citation type="submission" date="2021-03" db="UniProtKB">
        <authorList>
            <consortium name="EnsemblPlants"/>
        </authorList>
    </citation>
    <scope>IDENTIFICATION</scope>
</reference>
<organism evidence="2 3">
    <name type="scientific">Cannabis sativa</name>
    <name type="common">Hemp</name>
    <name type="synonym">Marijuana</name>
    <dbReference type="NCBI Taxonomy" id="3483"/>
    <lineage>
        <taxon>Eukaryota</taxon>
        <taxon>Viridiplantae</taxon>
        <taxon>Streptophyta</taxon>
        <taxon>Embryophyta</taxon>
        <taxon>Tracheophyta</taxon>
        <taxon>Spermatophyta</taxon>
        <taxon>Magnoliopsida</taxon>
        <taxon>eudicotyledons</taxon>
        <taxon>Gunneridae</taxon>
        <taxon>Pentapetalae</taxon>
        <taxon>rosids</taxon>
        <taxon>fabids</taxon>
        <taxon>Rosales</taxon>
        <taxon>Cannabaceae</taxon>
        <taxon>Cannabis</taxon>
    </lineage>
</organism>
<evidence type="ECO:0000313" key="2">
    <source>
        <dbReference type="EnsemblPlants" id="cds.evm.model.05.448"/>
    </source>
</evidence>
<dbReference type="Gene3D" id="3.30.420.10">
    <property type="entry name" value="Ribonuclease H-like superfamily/Ribonuclease H"/>
    <property type="match status" value="1"/>
</dbReference>